<evidence type="ECO:0000259" key="1">
    <source>
        <dbReference type="Pfam" id="PF06054"/>
    </source>
</evidence>
<feature type="domain" description="Competence protein CoiA-like N-terminal" evidence="2">
    <location>
        <begin position="16"/>
        <end position="53"/>
    </location>
</feature>
<dbReference type="InterPro" id="IPR057253">
    <property type="entry name" value="CoiA-like_N"/>
</dbReference>
<dbReference type="EMBL" id="JBHSSJ010000003">
    <property type="protein sequence ID" value="MFC6274564.1"/>
    <property type="molecule type" value="Genomic_DNA"/>
</dbReference>
<dbReference type="RefSeq" id="WP_125642571.1">
    <property type="nucleotide sequence ID" value="NZ_JBHSSJ010000003.1"/>
</dbReference>
<dbReference type="Proteomes" id="UP001596191">
    <property type="component" value="Unassembled WGS sequence"/>
</dbReference>
<dbReference type="Pfam" id="PF25164">
    <property type="entry name" value="CoiA_N"/>
    <property type="match status" value="1"/>
</dbReference>
<evidence type="ECO:0000259" key="2">
    <source>
        <dbReference type="Pfam" id="PF25164"/>
    </source>
</evidence>
<proteinExistence type="predicted"/>
<protein>
    <submittedName>
        <fullName evidence="3">Competence protein CoiA</fullName>
    </submittedName>
</protein>
<name>A0ABW1TNJ9_9LACO</name>
<accession>A0ABW1TNJ9</accession>
<evidence type="ECO:0000313" key="3">
    <source>
        <dbReference type="EMBL" id="MFC6274564.1"/>
    </source>
</evidence>
<evidence type="ECO:0000313" key="4">
    <source>
        <dbReference type="Proteomes" id="UP001596191"/>
    </source>
</evidence>
<organism evidence="3 4">
    <name type="scientific">Levilactobacillus tangyuanensis</name>
    <dbReference type="NCBI Taxonomy" id="2486021"/>
    <lineage>
        <taxon>Bacteria</taxon>
        <taxon>Bacillati</taxon>
        <taxon>Bacillota</taxon>
        <taxon>Bacilli</taxon>
        <taxon>Lactobacillales</taxon>
        <taxon>Lactobacillaceae</taxon>
        <taxon>Levilactobacillus</taxon>
    </lineage>
</organism>
<dbReference type="Pfam" id="PF06054">
    <property type="entry name" value="CoiA_nuc"/>
    <property type="match status" value="1"/>
</dbReference>
<comment type="caution">
    <text evidence="3">The sequence shown here is derived from an EMBL/GenBank/DDBJ whole genome shotgun (WGS) entry which is preliminary data.</text>
</comment>
<dbReference type="InterPro" id="IPR010330">
    <property type="entry name" value="CoiA_nuc"/>
</dbReference>
<sequence length="354" mass="40359">MLIAETDHRLIDAQVAQKGGRYACPACKEPVRLRHGQRIPPYFAHLPHSQCQIASEHESRQHMQGKRQLASFFSAWGPVRLEEVLPAIQQRADVWVTHGQRPLALEFQCSPINDTQVLLRTQGYARLGVAMGWLLGKRYDQQGLSLGLIQRFAAVRGQWGLCLLFWDVGRQQLRVVHHLYQDVLGHCWGTTAWITRLDQFVQGRPRMTPPARPNWPQFRRQLQQRLWRSDARLRPLQEELYLRGQNLATFPQMLMSDQATWPLFGQGEVYWRILMISRLFSETELITPDRVLELGQAVFDQTGGHMAGAGFTCPDVIGHAIRDLLRVAVNHGYLVPGSGGWRVAKQPTWSAGVA</sequence>
<gene>
    <name evidence="3" type="ORF">ACFQET_03445</name>
</gene>
<keyword evidence="4" id="KW-1185">Reference proteome</keyword>
<reference evidence="4" key="1">
    <citation type="journal article" date="2019" name="Int. J. Syst. Evol. Microbiol.">
        <title>The Global Catalogue of Microorganisms (GCM) 10K type strain sequencing project: providing services to taxonomists for standard genome sequencing and annotation.</title>
        <authorList>
            <consortium name="The Broad Institute Genomics Platform"/>
            <consortium name="The Broad Institute Genome Sequencing Center for Infectious Disease"/>
            <person name="Wu L."/>
            <person name="Ma J."/>
        </authorList>
    </citation>
    <scope>NUCLEOTIDE SEQUENCE [LARGE SCALE GENOMIC DNA]</scope>
    <source>
        <strain evidence="4">CCM 8907</strain>
    </source>
</reference>
<feature type="domain" description="Competence protein CoiA nuclease-like" evidence="1">
    <location>
        <begin position="58"/>
        <end position="181"/>
    </location>
</feature>